<dbReference type="PANTHER" id="PTHR11706:SF54">
    <property type="entry name" value="METAL TRANSPORTER NRAMP1"/>
    <property type="match status" value="1"/>
</dbReference>
<evidence type="ECO:0000256" key="1">
    <source>
        <dbReference type="ARBA" id="ARBA00004141"/>
    </source>
</evidence>
<keyword evidence="4" id="KW-1133">Transmembrane helix</keyword>
<evidence type="ECO:0000256" key="6">
    <source>
        <dbReference type="SAM" id="MobiDB-lite"/>
    </source>
</evidence>
<dbReference type="EMBL" id="JAUESC010000385">
    <property type="protein sequence ID" value="KAK0578012.1"/>
    <property type="molecule type" value="Genomic_DNA"/>
</dbReference>
<evidence type="ECO:0000313" key="7">
    <source>
        <dbReference type="EMBL" id="KAK0578012.1"/>
    </source>
</evidence>
<reference evidence="7" key="2">
    <citation type="submission" date="2023-06" db="EMBL/GenBank/DDBJ databases">
        <authorList>
            <person name="Swenson N.G."/>
            <person name="Wegrzyn J.L."/>
            <person name="Mcevoy S.L."/>
        </authorList>
    </citation>
    <scope>NUCLEOTIDE SEQUENCE</scope>
    <source>
        <strain evidence="7">NS2018</strain>
        <tissue evidence="7">Leaf</tissue>
    </source>
</reference>
<dbReference type="PANTHER" id="PTHR11706">
    <property type="entry name" value="SOLUTE CARRIER PROTEIN FAMILY 11 MEMBER"/>
    <property type="match status" value="1"/>
</dbReference>
<evidence type="ECO:0000313" key="8">
    <source>
        <dbReference type="Proteomes" id="UP001168877"/>
    </source>
</evidence>
<keyword evidence="3" id="KW-0812">Transmembrane</keyword>
<keyword evidence="5" id="KW-0472">Membrane</keyword>
<dbReference type="GO" id="GO:0005384">
    <property type="term" value="F:manganese ion transmembrane transporter activity"/>
    <property type="evidence" value="ECO:0007669"/>
    <property type="project" value="TreeGrafter"/>
</dbReference>
<comment type="similarity">
    <text evidence="2">Belongs to the NRAMP (TC 2.A.55) family.</text>
</comment>
<proteinExistence type="inferred from homology"/>
<evidence type="ECO:0000256" key="5">
    <source>
        <dbReference type="ARBA" id="ARBA00023136"/>
    </source>
</evidence>
<evidence type="ECO:0000256" key="3">
    <source>
        <dbReference type="ARBA" id="ARBA00022692"/>
    </source>
</evidence>
<reference evidence="7" key="1">
    <citation type="journal article" date="2022" name="Plant J.">
        <title>Strategies of tolerance reflected in two North American maple genomes.</title>
        <authorList>
            <person name="McEvoy S.L."/>
            <person name="Sezen U.U."/>
            <person name="Trouern-Trend A."/>
            <person name="McMahon S.M."/>
            <person name="Schaberg P.G."/>
            <person name="Yang J."/>
            <person name="Wegrzyn J.L."/>
            <person name="Swenson N.G."/>
        </authorList>
    </citation>
    <scope>NUCLEOTIDE SEQUENCE</scope>
    <source>
        <strain evidence="7">NS2018</strain>
    </source>
</reference>
<feature type="compositionally biased region" description="Polar residues" evidence="6">
    <location>
        <begin position="1"/>
        <end position="24"/>
    </location>
</feature>
<dbReference type="AlphaFoldDB" id="A0AA39RT73"/>
<dbReference type="InterPro" id="IPR001046">
    <property type="entry name" value="NRAMP_fam"/>
</dbReference>
<protein>
    <submittedName>
        <fullName evidence="7">Uncharacterized protein</fullName>
    </submittedName>
</protein>
<dbReference type="GO" id="GO:0015086">
    <property type="term" value="F:cadmium ion transmembrane transporter activity"/>
    <property type="evidence" value="ECO:0007669"/>
    <property type="project" value="TreeGrafter"/>
</dbReference>
<feature type="region of interest" description="Disordered" evidence="6">
    <location>
        <begin position="1"/>
        <end position="31"/>
    </location>
</feature>
<keyword evidence="8" id="KW-1185">Reference proteome</keyword>
<name>A0AA39RT73_ACESA</name>
<sequence>MAASSTGQPQFIASTGGNRSSSNAPLIENTENDQIVVPDKKSWKNLFDYMGPGFLVSIAYIDPGNFRSTVQVWVTLDHISGFMCCTNYPVPSS</sequence>
<evidence type="ECO:0000256" key="2">
    <source>
        <dbReference type="ARBA" id="ARBA00009965"/>
    </source>
</evidence>
<dbReference type="GO" id="GO:0005886">
    <property type="term" value="C:plasma membrane"/>
    <property type="evidence" value="ECO:0007669"/>
    <property type="project" value="TreeGrafter"/>
</dbReference>
<dbReference type="GO" id="GO:0034755">
    <property type="term" value="P:iron ion transmembrane transport"/>
    <property type="evidence" value="ECO:0007669"/>
    <property type="project" value="TreeGrafter"/>
</dbReference>
<accession>A0AA39RT73</accession>
<evidence type="ECO:0000256" key="4">
    <source>
        <dbReference type="ARBA" id="ARBA00022989"/>
    </source>
</evidence>
<gene>
    <name evidence="7" type="ORF">LWI29_003650</name>
</gene>
<organism evidence="7 8">
    <name type="scientific">Acer saccharum</name>
    <name type="common">Sugar maple</name>
    <dbReference type="NCBI Taxonomy" id="4024"/>
    <lineage>
        <taxon>Eukaryota</taxon>
        <taxon>Viridiplantae</taxon>
        <taxon>Streptophyta</taxon>
        <taxon>Embryophyta</taxon>
        <taxon>Tracheophyta</taxon>
        <taxon>Spermatophyta</taxon>
        <taxon>Magnoliopsida</taxon>
        <taxon>eudicotyledons</taxon>
        <taxon>Gunneridae</taxon>
        <taxon>Pentapetalae</taxon>
        <taxon>rosids</taxon>
        <taxon>malvids</taxon>
        <taxon>Sapindales</taxon>
        <taxon>Sapindaceae</taxon>
        <taxon>Hippocastanoideae</taxon>
        <taxon>Acereae</taxon>
        <taxon>Acer</taxon>
    </lineage>
</organism>
<dbReference type="Proteomes" id="UP001168877">
    <property type="component" value="Unassembled WGS sequence"/>
</dbReference>
<comment type="subcellular location">
    <subcellularLocation>
        <location evidence="1">Membrane</location>
        <topology evidence="1">Multi-pass membrane protein</topology>
    </subcellularLocation>
</comment>
<comment type="caution">
    <text evidence="7">The sequence shown here is derived from an EMBL/GenBank/DDBJ whole genome shotgun (WGS) entry which is preliminary data.</text>
</comment>